<evidence type="ECO:0000256" key="1">
    <source>
        <dbReference type="SAM" id="Phobius"/>
    </source>
</evidence>
<organism evidence="2 3">
    <name type="scientific">Mycolicibacillus parakoreensis</name>
    <dbReference type="NCBI Taxonomy" id="1069221"/>
    <lineage>
        <taxon>Bacteria</taxon>
        <taxon>Bacillati</taxon>
        <taxon>Actinomycetota</taxon>
        <taxon>Actinomycetes</taxon>
        <taxon>Mycobacteriales</taxon>
        <taxon>Mycobacteriaceae</taxon>
        <taxon>Mycolicibacillus</taxon>
    </lineage>
</organism>
<keyword evidence="3" id="KW-1185">Reference proteome</keyword>
<feature type="transmembrane region" description="Helical" evidence="1">
    <location>
        <begin position="18"/>
        <end position="43"/>
    </location>
</feature>
<gene>
    <name evidence="2" type="ORF">MIU77_12935</name>
</gene>
<sequence>MSAHPVAAAPRRAGTADLVATVLLLVAQLLLYAMTMMVLGLMVMSTDNCAYVECGDEAWLGRALALGFWGGAALLATTVTVSVMRRRRKRLAFLVPILGLIAQLGLGAGGLALESLAGPL</sequence>
<feature type="transmembrane region" description="Helical" evidence="1">
    <location>
        <begin position="91"/>
        <end position="113"/>
    </location>
</feature>
<protein>
    <submittedName>
        <fullName evidence="2">DUF6264 family protein</fullName>
    </submittedName>
</protein>
<proteinExistence type="predicted"/>
<evidence type="ECO:0000313" key="3">
    <source>
        <dbReference type="Proteomes" id="UP001055200"/>
    </source>
</evidence>
<feature type="transmembrane region" description="Helical" evidence="1">
    <location>
        <begin position="63"/>
        <end position="84"/>
    </location>
</feature>
<reference evidence="2" key="1">
    <citation type="submission" date="2022-08" db="EMBL/GenBank/DDBJ databases">
        <title>Complete genome sequence of 14 non-tuberculosis mycobacteria type-strains.</title>
        <authorList>
            <person name="Igarashi Y."/>
            <person name="Osugi A."/>
            <person name="Mitarai S."/>
        </authorList>
    </citation>
    <scope>NUCLEOTIDE SEQUENCE</scope>
    <source>
        <strain evidence="2">DSM 45575</strain>
    </source>
</reference>
<evidence type="ECO:0000313" key="2">
    <source>
        <dbReference type="EMBL" id="ULN51790.1"/>
    </source>
</evidence>
<keyword evidence="1" id="KW-0472">Membrane</keyword>
<keyword evidence="1" id="KW-0812">Transmembrane</keyword>
<accession>A0ABY3U1H4</accession>
<dbReference type="RefSeq" id="WP_240170072.1">
    <property type="nucleotide sequence ID" value="NZ_CP092365.1"/>
</dbReference>
<dbReference type="EMBL" id="CP092365">
    <property type="protein sequence ID" value="ULN51790.1"/>
    <property type="molecule type" value="Genomic_DNA"/>
</dbReference>
<dbReference type="InterPro" id="IPR046231">
    <property type="entry name" value="DUF6264"/>
</dbReference>
<name>A0ABY3U1H4_9MYCO</name>
<keyword evidence="1" id="KW-1133">Transmembrane helix</keyword>
<dbReference type="Pfam" id="PF19779">
    <property type="entry name" value="DUF6264"/>
    <property type="match status" value="1"/>
</dbReference>
<dbReference type="Proteomes" id="UP001055200">
    <property type="component" value="Chromosome"/>
</dbReference>